<gene>
    <name evidence="1" type="ORF">SAMN05192543_11437</name>
</gene>
<dbReference type="EMBL" id="FOQU01000014">
    <property type="protein sequence ID" value="SFJ96286.1"/>
    <property type="molecule type" value="Genomic_DNA"/>
</dbReference>
<dbReference type="AlphaFoldDB" id="A0A1I3VPP1"/>
<reference evidence="1 2" key="1">
    <citation type="submission" date="2016-10" db="EMBL/GenBank/DDBJ databases">
        <authorList>
            <person name="de Groot N.N."/>
        </authorList>
    </citation>
    <scope>NUCLEOTIDE SEQUENCE [LARGE SCALE GENOMIC DNA]</scope>
    <source>
        <strain evidence="1 2">LMG 23650</strain>
    </source>
</reference>
<dbReference type="STRING" id="420953.SAMN05192543_11437"/>
<dbReference type="RefSeq" id="WP_091020019.1">
    <property type="nucleotide sequence ID" value="NZ_CP041745.1"/>
</dbReference>
<sequence length="147" mass="16004">MTQLKTTLWQAIDTLVAQLPFSKAKVETALGTPLREVDRNTYTVFLESADAVQLADNERIAKIDLRLGSEQAHPGLLSLDLEGGCINLDAVRAHYSNLKITDIPRGRSLDEATTHSAALPWGKLSFGFKERAPNCLAYVVLAPGEGD</sequence>
<evidence type="ECO:0000313" key="2">
    <source>
        <dbReference type="Proteomes" id="UP000199548"/>
    </source>
</evidence>
<keyword evidence="2" id="KW-1185">Reference proteome</keyword>
<dbReference type="Proteomes" id="UP000199548">
    <property type="component" value="Unassembled WGS sequence"/>
</dbReference>
<evidence type="ECO:0000313" key="1">
    <source>
        <dbReference type="EMBL" id="SFJ96286.1"/>
    </source>
</evidence>
<accession>A0A1I3VPP1</accession>
<dbReference type="OrthoDB" id="8854729at2"/>
<name>A0A1I3VPP1_9BURK</name>
<proteinExistence type="predicted"/>
<protein>
    <submittedName>
        <fullName evidence="1">Uncharacterized protein</fullName>
    </submittedName>
</protein>
<organism evidence="1 2">
    <name type="scientific">Paraburkholderia megapolitana</name>
    <dbReference type="NCBI Taxonomy" id="420953"/>
    <lineage>
        <taxon>Bacteria</taxon>
        <taxon>Pseudomonadati</taxon>
        <taxon>Pseudomonadota</taxon>
        <taxon>Betaproteobacteria</taxon>
        <taxon>Burkholderiales</taxon>
        <taxon>Burkholderiaceae</taxon>
        <taxon>Paraburkholderia</taxon>
    </lineage>
</organism>